<name>A0A4R9AYZ7_9MICO</name>
<accession>A0A4R9AYZ7</accession>
<dbReference type="SUPFAM" id="SSF52540">
    <property type="entry name" value="P-loop containing nucleoside triphosphate hydrolases"/>
    <property type="match status" value="1"/>
</dbReference>
<evidence type="ECO:0000259" key="2">
    <source>
        <dbReference type="Pfam" id="PF07693"/>
    </source>
</evidence>
<comment type="caution">
    <text evidence="3">The sequence shown here is derived from an EMBL/GenBank/DDBJ whole genome shotgun (WGS) entry which is preliminary data.</text>
</comment>
<dbReference type="Proteomes" id="UP000297983">
    <property type="component" value="Unassembled WGS sequence"/>
</dbReference>
<dbReference type="AlphaFoldDB" id="A0A4R9AYZ7"/>
<reference evidence="3 4" key="1">
    <citation type="submission" date="2019-03" db="EMBL/GenBank/DDBJ databases">
        <title>Genomics of glacier-inhabiting Cryobacterium strains.</title>
        <authorList>
            <person name="Liu Q."/>
            <person name="Xin Y.-H."/>
        </authorList>
    </citation>
    <scope>NUCLEOTIDE SEQUENCE [LARGE SCALE GENOMIC DNA]</scope>
    <source>
        <strain evidence="3 4">Hz16</strain>
    </source>
</reference>
<evidence type="ECO:0000256" key="1">
    <source>
        <dbReference type="SAM" id="MobiDB-lite"/>
    </source>
</evidence>
<dbReference type="InterPro" id="IPR011646">
    <property type="entry name" value="KAP_P-loop"/>
</dbReference>
<evidence type="ECO:0000313" key="4">
    <source>
        <dbReference type="Proteomes" id="UP000297983"/>
    </source>
</evidence>
<keyword evidence="4" id="KW-1185">Reference proteome</keyword>
<protein>
    <recommendedName>
        <fullName evidence="2">KAP NTPase domain-containing protein</fullName>
    </recommendedName>
</protein>
<dbReference type="RefSeq" id="WP_134550904.1">
    <property type="nucleotide sequence ID" value="NZ_SOHL01000008.1"/>
</dbReference>
<dbReference type="Pfam" id="PF07693">
    <property type="entry name" value="KAP_NTPase"/>
    <property type="match status" value="1"/>
</dbReference>
<dbReference type="EMBL" id="SOHL01000008">
    <property type="protein sequence ID" value="TFD72733.1"/>
    <property type="molecule type" value="Genomic_DNA"/>
</dbReference>
<feature type="domain" description="KAP NTPase" evidence="2">
    <location>
        <begin position="29"/>
        <end position="313"/>
    </location>
</feature>
<dbReference type="InterPro" id="IPR027417">
    <property type="entry name" value="P-loop_NTPase"/>
</dbReference>
<organism evidence="3 4">
    <name type="scientific">Cryobacterium gelidum</name>
    <dbReference type="NCBI Taxonomy" id="1259164"/>
    <lineage>
        <taxon>Bacteria</taxon>
        <taxon>Bacillati</taxon>
        <taxon>Actinomycetota</taxon>
        <taxon>Actinomycetes</taxon>
        <taxon>Micrococcales</taxon>
        <taxon>Microbacteriaceae</taxon>
        <taxon>Cryobacterium</taxon>
    </lineage>
</organism>
<feature type="region of interest" description="Disordered" evidence="1">
    <location>
        <begin position="1"/>
        <end position="24"/>
    </location>
</feature>
<dbReference type="Gene3D" id="3.40.50.300">
    <property type="entry name" value="P-loop containing nucleotide triphosphate hydrolases"/>
    <property type="match status" value="1"/>
</dbReference>
<sequence>MDVLPENPTWLGDDPILDTEDSPDRLGRADYADDGARLLNNLSVSGKSSVVALIGAWGSGKSSMLNMIRSRLDSHKSGERAPWIIVDFNPWYYSDLPSLQVGFFRELTAALPPEKSWDSVRGKISSIGQATAPLASVFAGLGLDPSQALSAISKMIGGDQSLSAIQRSTDDALRKANRPVLMVLDDLDRLSPDELLLVFKLLRLTGRLHNVHYLISYDEDTLLDALTRTGLVGENDQRRAVEYLEKMVQIRLDLPPLRDRQIEAWLNAAIDKLAARIGLDTVSHPLQRFSSAYYSVLRRRLDTPRSIGRFVSQAEAFLPKDARDFDLEDYLILTWIRTAEPLLYAMLRAERDSLIGSREASVGAILRGMHSKVSKEPWVRRLSAAHIAVEHHADVADVLSDLFPKFNQEWNETNRTSGTRDATAPRIGNPDYFDRYFHFGVPNDDLSDGVVFAAYAQISNGTLGHELDLILSEFPAKAGLIIPKLETANEANPSGSLALLSWLAVQDPVVPKSTDTFNDHRRLRGLGARVFLGLPPSDVLVAVERVAGKFGGLPILSDWLHHAGDAKAHYRLTAEQKSAFSKADVSFIAHVEELFESQRATSPLEINPGIWDLIWDWYRIDVDGARIWIAAVFLSGDWLPLDVVARLVTSSRTVGVPDAPWSLSGLDFEALDNLVGLEFLYSALDQDILTASAPPLRDRSVEVTPESRRQYALQLLRQKKGDDDDPQ</sequence>
<gene>
    <name evidence="3" type="ORF">E3T50_05310</name>
</gene>
<proteinExistence type="predicted"/>
<evidence type="ECO:0000313" key="3">
    <source>
        <dbReference type="EMBL" id="TFD72733.1"/>
    </source>
</evidence>